<dbReference type="Proteomes" id="UP001652445">
    <property type="component" value="Unassembled WGS sequence"/>
</dbReference>
<dbReference type="EMBL" id="JAOQIO010000113">
    <property type="protein sequence ID" value="MCU6797090.1"/>
    <property type="molecule type" value="Genomic_DNA"/>
</dbReference>
<keyword evidence="1" id="KW-1133">Transmembrane helix</keyword>
<reference evidence="2 3" key="1">
    <citation type="submission" date="2022-09" db="EMBL/GenBank/DDBJ databases">
        <authorList>
            <person name="Han X.L."/>
            <person name="Wang Q."/>
            <person name="Lu T."/>
        </authorList>
    </citation>
    <scope>NUCLEOTIDE SEQUENCE [LARGE SCALE GENOMIC DNA]</scope>
    <source>
        <strain evidence="2 3">WQ 127069</strain>
    </source>
</reference>
<evidence type="ECO:0000313" key="3">
    <source>
        <dbReference type="Proteomes" id="UP001652445"/>
    </source>
</evidence>
<keyword evidence="3" id="KW-1185">Reference proteome</keyword>
<name>A0ABT2UR00_9BACL</name>
<organism evidence="2 3">
    <name type="scientific">Paenibacillus baimaensis</name>
    <dbReference type="NCBI Taxonomy" id="2982185"/>
    <lineage>
        <taxon>Bacteria</taxon>
        <taxon>Bacillati</taxon>
        <taxon>Bacillota</taxon>
        <taxon>Bacilli</taxon>
        <taxon>Bacillales</taxon>
        <taxon>Paenibacillaceae</taxon>
        <taxon>Paenibacillus</taxon>
    </lineage>
</organism>
<keyword evidence="1" id="KW-0472">Membrane</keyword>
<gene>
    <name evidence="2" type="ORF">OB236_33670</name>
</gene>
<proteinExistence type="predicted"/>
<comment type="caution">
    <text evidence="2">The sequence shown here is derived from an EMBL/GenBank/DDBJ whole genome shotgun (WGS) entry which is preliminary data.</text>
</comment>
<evidence type="ECO:0000313" key="2">
    <source>
        <dbReference type="EMBL" id="MCU6797090.1"/>
    </source>
</evidence>
<accession>A0ABT2UR00</accession>
<feature type="transmembrane region" description="Helical" evidence="1">
    <location>
        <begin position="407"/>
        <end position="426"/>
    </location>
</feature>
<keyword evidence="1" id="KW-0812">Transmembrane</keyword>
<evidence type="ECO:0000256" key="1">
    <source>
        <dbReference type="SAM" id="Phobius"/>
    </source>
</evidence>
<sequence>MITIHHSWLPKSSLIKVMVITTLVISVLLCLSSTGFAAEAANPSNWRYAKPIELQGSGKYGALFLDDEVYKGAREDLGDLRIMDDKGQFVPYYVDSGAAKAVNTQVVYKSNVIDTVKKNNDTLIDFRISPIDATKDIQGNGVVLSLPEQAFLKHLELYGSYDGNQWELLHKDYVYRTEQLEKNTVVLDKTVKFTYYRVKIIDNVENLAFPQLQLIHRTRATSWQEFAKTTSLLYDTKQEQGQTLLQVRNDNRLRITKVQLEAQGSFRRSYTVQTADGQDVPIEGKRELYRLDFKDVQLQNTTIVGAVPITNPAFTIKINNQDNAPIQLTGLKVDYVIDKLVFERQEGRTYQLVYGNSGAGKPSYDIASFRTQIEQENPTLAKLAVQTEAPEVARGGQANSSWFQTKAGFNMIIIAVSVLLAVILGMKLSRSKR</sequence>
<protein>
    <submittedName>
        <fullName evidence="2">DUF3999 domain-containing protein</fullName>
    </submittedName>
</protein>
<dbReference type="RefSeq" id="WP_262687913.1">
    <property type="nucleotide sequence ID" value="NZ_JAOQIO010000113.1"/>
</dbReference>